<dbReference type="SUPFAM" id="SSF46785">
    <property type="entry name" value="Winged helix' DNA-binding domain"/>
    <property type="match status" value="1"/>
</dbReference>
<organism evidence="3 4">
    <name type="scientific">Ursus americanus</name>
    <name type="common">American black bear</name>
    <name type="synonym">Euarctos americanus</name>
    <dbReference type="NCBI Taxonomy" id="9643"/>
    <lineage>
        <taxon>Eukaryota</taxon>
        <taxon>Metazoa</taxon>
        <taxon>Chordata</taxon>
        <taxon>Craniata</taxon>
        <taxon>Vertebrata</taxon>
        <taxon>Euteleostomi</taxon>
        <taxon>Mammalia</taxon>
        <taxon>Eutheria</taxon>
        <taxon>Laurasiatheria</taxon>
        <taxon>Carnivora</taxon>
        <taxon>Caniformia</taxon>
        <taxon>Ursidae</taxon>
        <taxon>Ursus</taxon>
    </lineage>
</organism>
<dbReference type="GeneTree" id="ENSGT00390000016559"/>
<protein>
    <submittedName>
        <fullName evidence="3">DEP domain containing 5, GATOR1 subcomplex subunit</fullName>
    </submittedName>
</protein>
<dbReference type="GO" id="GO:0005096">
    <property type="term" value="F:GTPase activator activity"/>
    <property type="evidence" value="ECO:0007669"/>
    <property type="project" value="InterPro"/>
</dbReference>
<reference evidence="3" key="3">
    <citation type="submission" date="2025-09" db="UniProtKB">
        <authorList>
            <consortium name="Ensembl"/>
        </authorList>
    </citation>
    <scope>IDENTIFICATION</scope>
</reference>
<keyword evidence="4" id="KW-1185">Reference proteome</keyword>
<dbReference type="InterPro" id="IPR045838">
    <property type="entry name" value="DEPDC5_CTD"/>
</dbReference>
<dbReference type="Pfam" id="PF19418">
    <property type="entry name" value="DEPDC5_CTD"/>
    <property type="match status" value="1"/>
</dbReference>
<dbReference type="Gene3D" id="1.10.10.10">
    <property type="entry name" value="Winged helix-like DNA-binding domain superfamily/Winged helix DNA-binding domain"/>
    <property type="match status" value="1"/>
</dbReference>
<evidence type="ECO:0000259" key="2">
    <source>
        <dbReference type="PROSITE" id="PS50186"/>
    </source>
</evidence>
<feature type="region of interest" description="Disordered" evidence="1">
    <location>
        <begin position="466"/>
        <end position="494"/>
    </location>
</feature>
<feature type="compositionally biased region" description="Basic and acidic residues" evidence="1">
    <location>
        <begin position="229"/>
        <end position="238"/>
    </location>
</feature>
<dbReference type="CDD" id="cd04449">
    <property type="entry name" value="DEP_DEPDC5-like"/>
    <property type="match status" value="1"/>
</dbReference>
<dbReference type="GO" id="GO:0010508">
    <property type="term" value="P:positive regulation of autophagy"/>
    <property type="evidence" value="ECO:0007669"/>
    <property type="project" value="TreeGrafter"/>
</dbReference>
<feature type="compositionally biased region" description="Low complexity" evidence="1">
    <location>
        <begin position="293"/>
        <end position="307"/>
    </location>
</feature>
<dbReference type="PANTHER" id="PTHR13179">
    <property type="entry name" value="DEP DOMAIN CONTAINING PROTEIN 5"/>
    <property type="match status" value="1"/>
</dbReference>
<dbReference type="GO" id="GO:0035556">
    <property type="term" value="P:intracellular signal transduction"/>
    <property type="evidence" value="ECO:0007669"/>
    <property type="project" value="InterPro"/>
</dbReference>
<dbReference type="InterPro" id="IPR000591">
    <property type="entry name" value="DEP_dom"/>
</dbReference>
<evidence type="ECO:0000313" key="3">
    <source>
        <dbReference type="Ensembl" id="ENSUAMP00000025562.1"/>
    </source>
</evidence>
<reference evidence="4" key="1">
    <citation type="submission" date="2016-06" db="EMBL/GenBank/DDBJ databases">
        <title>De novo assembly and RNA-Seq shows season-dependent expression and editing in black bear kidneys.</title>
        <authorList>
            <person name="Korstanje R."/>
            <person name="Srivastava A."/>
            <person name="Sarsani V.K."/>
            <person name="Sheehan S.M."/>
            <person name="Seger R.L."/>
            <person name="Barter M.E."/>
            <person name="Lindqvist C."/>
            <person name="Brody L.C."/>
            <person name="Mullikin J.C."/>
        </authorList>
    </citation>
    <scope>NUCLEOTIDE SEQUENCE [LARGE SCALE GENOMIC DNA]</scope>
</reference>
<evidence type="ECO:0000256" key="1">
    <source>
        <dbReference type="SAM" id="MobiDB-lite"/>
    </source>
</evidence>
<dbReference type="PANTHER" id="PTHR13179:SF8">
    <property type="entry name" value="GATOR COMPLEX PROTEIN DEPDC5"/>
    <property type="match status" value="1"/>
</dbReference>
<dbReference type="Pfam" id="PF00610">
    <property type="entry name" value="DEP"/>
    <property type="match status" value="1"/>
</dbReference>
<sequence length="1365" mass="154055">KVHRSTVNRFPPILPPSLSLSFFLFQDFIFKGCLGGSGPDVCNSCLVFYDNIPFRVVVQNERREEWTSLLVTIKKLFIQYPVLVRLEQAEGFPQGDNSTSAQGNYLEAINLSFNVFDKHYINRNFDRTGQMSVVITPGVGVFEVDRLLMILTKQRMIDNGIGVDLVCMGEQPLHAVPLFKLHNRSAPRDSRLGDDYNIPHWINHSFYTSKSQLFCNSFTPRIKLAGKKPASEKAKNGRDTSLGTPKESENALPIQVDYDAYDAQVFRLPGPSRAQRLATCRSVRERESHSRKSASSCDVSSSPSLPSRALPTEEVRSQASDDSSLGRSANILMIPHPHLHQYEVSSSLGYTSTRDVLENMLEPPQRDSSAPGRFHVGSAESMLHVRPGGYTPQRALINPFAPSRMPMKLTSNRRRWMHTFPVGPSGEAIQIHHQTRQNMAELQGSGQRDPTHSSAELLELAYHEAAGRTQNKDSLEDSVSTSPDPSKRGQLIKMGSGRGWSGHEEAVLTLSAPPVVPGFCCTVGVDWKSLTTPACLPLTTDYFPDRQGLQNDYTEGCYDLLPEADIDRRDEEGVQMTAQQVFEEFICQRLMQGYQIIVQPKAQKPNPAVPPPLSSSPLYSRGLVSRNRPEEEDQYWLSMGRTFHKVTLKDKMITVTRYLPKYPYESAQIHYTYSLCPSHSDSEFVSCWVEFSHERLEEYKWNYLDQYICSAGSEDFSLIESLKFWRTRFLLLPACVTATKRITEGEAHCDIYGDRPRADEEEWQLLDGFIRFVEGLNRIRRRHRSDRMMRKGTAMKGLQMTGPIATHSLESTGPPVGKKGTSALSALLEMEASQKCLGEQQAAVHGAKSSSQPAESSSVAMTPTYVDSPRKVKGAIPAGSCLMLSRTRCGRENEEPLESRDEQIIPCGALLQILNALVGVPSFSRSLSACCHHAHIPCSLPTTLQFRTGVQLLSEQKGLSPCCFISAEVVHWLVNNVEGVQTQAMAIDIMQKMLEEQLITHASGEVWRTFIYGFYFYKIVMDKEPDRVTAKLLLPPPTTWHTTAVEDFASFQRKWFEVAFVAEELLHSEIPAFLLPWLPSRPASYASRHSSFSRSFGGRSQAAALLAATVPEQRTVTLDVDVNNRTDRLEWCSCYYHGNFSLNAAFEIKLHWMAVTAAVLFEMVQGWHRKATSCGFLLVPVLEGPFALPSYLYGDPLRAQLFIPLNTSCLLKEGSEHLFDSFEPETYWDRMHLFQEAIAHRFGFVQDKYSASAFNFPAENKPQYIHVTGTVFLQLPYSRRKFSGQQRRRRNSTSSTNQNMFCEERVGYNWAYNTMLTKTWRSSATGDEKFADRLLRDFTDFCINRDNRLVTFWTSCLEKMHASAP</sequence>
<feature type="domain" description="DEP" evidence="2">
    <location>
        <begin position="961"/>
        <end position="1021"/>
    </location>
</feature>
<reference evidence="3" key="2">
    <citation type="submission" date="2025-08" db="UniProtKB">
        <authorList>
            <consortium name="Ensembl"/>
        </authorList>
    </citation>
    <scope>IDENTIFICATION</scope>
</reference>
<dbReference type="Proteomes" id="UP000291022">
    <property type="component" value="Unassembled WGS sequence"/>
</dbReference>
<dbReference type="InterPro" id="IPR048255">
    <property type="entry name" value="IML1_N"/>
</dbReference>
<dbReference type="InterPro" id="IPR036388">
    <property type="entry name" value="WH-like_DNA-bd_sf"/>
</dbReference>
<dbReference type="InterPro" id="IPR036390">
    <property type="entry name" value="WH_DNA-bd_sf"/>
</dbReference>
<dbReference type="GO" id="GO:1904262">
    <property type="term" value="P:negative regulation of TORC1 signaling"/>
    <property type="evidence" value="ECO:0007669"/>
    <property type="project" value="TreeGrafter"/>
</dbReference>
<evidence type="ECO:0000313" key="4">
    <source>
        <dbReference type="Proteomes" id="UP000291022"/>
    </source>
</evidence>
<dbReference type="GO" id="GO:1990130">
    <property type="term" value="C:GATOR1 complex"/>
    <property type="evidence" value="ECO:0007669"/>
    <property type="project" value="TreeGrafter"/>
</dbReference>
<dbReference type="Pfam" id="PF12257">
    <property type="entry name" value="IML1"/>
    <property type="match status" value="1"/>
</dbReference>
<feature type="region of interest" description="Disordered" evidence="1">
    <location>
        <begin position="274"/>
        <end position="324"/>
    </location>
</feature>
<name>A0A452S0N0_URSAM</name>
<dbReference type="SMART" id="SM00049">
    <property type="entry name" value="DEP"/>
    <property type="match status" value="1"/>
</dbReference>
<feature type="compositionally biased region" description="Basic and acidic residues" evidence="1">
    <location>
        <begin position="466"/>
        <end position="475"/>
    </location>
</feature>
<proteinExistence type="predicted"/>
<dbReference type="PROSITE" id="PS50186">
    <property type="entry name" value="DEP"/>
    <property type="match status" value="1"/>
</dbReference>
<feature type="region of interest" description="Disordered" evidence="1">
    <location>
        <begin position="226"/>
        <end position="253"/>
    </location>
</feature>
<accession>A0A452S0N0</accession>
<dbReference type="InterPro" id="IPR027244">
    <property type="entry name" value="IML1"/>
</dbReference>
<dbReference type="Ensembl" id="ENSUAMT00000028530.1">
    <property type="protein sequence ID" value="ENSUAMP00000025562.1"/>
    <property type="gene ID" value="ENSUAMG00000018865.1"/>
</dbReference>
<dbReference type="GO" id="GO:0034198">
    <property type="term" value="P:cellular response to amino acid starvation"/>
    <property type="evidence" value="ECO:0007669"/>
    <property type="project" value="TreeGrafter"/>
</dbReference>
<dbReference type="GO" id="GO:0005765">
    <property type="term" value="C:lysosomal membrane"/>
    <property type="evidence" value="ECO:0007669"/>
    <property type="project" value="TreeGrafter"/>
</dbReference>